<name>A0A5M8PGW8_9LECA</name>
<proteinExistence type="predicted"/>
<dbReference type="Proteomes" id="UP000324767">
    <property type="component" value="Unassembled WGS sequence"/>
</dbReference>
<evidence type="ECO:0000313" key="1">
    <source>
        <dbReference type="EMBL" id="KAA6408014.1"/>
    </source>
</evidence>
<accession>A0A5M8PGW8</accession>
<dbReference type="AlphaFoldDB" id="A0A5M8PGW8"/>
<evidence type="ECO:0000313" key="2">
    <source>
        <dbReference type="Proteomes" id="UP000324767"/>
    </source>
</evidence>
<gene>
    <name evidence="1" type="ORF">FRX48_08365</name>
</gene>
<reference evidence="1 2" key="1">
    <citation type="submission" date="2019-09" db="EMBL/GenBank/DDBJ databases">
        <title>The hologenome of the rock-dwelling lichen Lasallia pustulata.</title>
        <authorList>
            <person name="Greshake Tzovaras B."/>
            <person name="Segers F."/>
            <person name="Bicker A."/>
            <person name="Dal Grande F."/>
            <person name="Otte J."/>
            <person name="Hankeln T."/>
            <person name="Schmitt I."/>
            <person name="Ebersberger I."/>
        </authorList>
    </citation>
    <scope>NUCLEOTIDE SEQUENCE [LARGE SCALE GENOMIC DNA]</scope>
    <source>
        <strain evidence="1">A1-1</strain>
    </source>
</reference>
<dbReference type="EMBL" id="VXIT01000015">
    <property type="protein sequence ID" value="KAA6408014.1"/>
    <property type="molecule type" value="Genomic_DNA"/>
</dbReference>
<protein>
    <submittedName>
        <fullName evidence="1">Uncharacterized protein</fullName>
    </submittedName>
</protein>
<organism evidence="1 2">
    <name type="scientific">Lasallia pustulata</name>
    <dbReference type="NCBI Taxonomy" id="136370"/>
    <lineage>
        <taxon>Eukaryota</taxon>
        <taxon>Fungi</taxon>
        <taxon>Dikarya</taxon>
        <taxon>Ascomycota</taxon>
        <taxon>Pezizomycotina</taxon>
        <taxon>Lecanoromycetes</taxon>
        <taxon>OSLEUM clade</taxon>
        <taxon>Umbilicariomycetidae</taxon>
        <taxon>Umbilicariales</taxon>
        <taxon>Umbilicariaceae</taxon>
        <taxon>Lasallia</taxon>
    </lineage>
</organism>
<comment type="caution">
    <text evidence="1">The sequence shown here is derived from an EMBL/GenBank/DDBJ whole genome shotgun (WGS) entry which is preliminary data.</text>
</comment>
<sequence>MKFSEAIENMLDDQETVDRVTRVQRSKPLPGYKLRHFMKKSDGPLRRELRAGLQRLVVDGKFPNIEGYASLAENSYAFDEDIQLAIQSHQLQSRGDVRKGY</sequence>